<evidence type="ECO:0000256" key="2">
    <source>
        <dbReference type="PROSITE-ProRule" id="PRU00335"/>
    </source>
</evidence>
<dbReference type="InterPro" id="IPR036271">
    <property type="entry name" value="Tet_transcr_reg_TetR-rel_C_sf"/>
</dbReference>
<dbReference type="Pfam" id="PF00440">
    <property type="entry name" value="TetR_N"/>
    <property type="match status" value="1"/>
</dbReference>
<reference evidence="5" key="1">
    <citation type="journal article" date="2023" name="Int. J. Syst. Evol. Microbiol.">
        <title>Claveliimonas bilis gen. nov., sp. nov., deoxycholic acid-producing bacteria isolated from human faeces, and reclassification of Sellimonas monacensis Zenner et al. 2021 as Claveliimonas monacensis comb. nov.</title>
        <authorList>
            <person name="Hisatomi A."/>
            <person name="Kastawa N.W.E.P.G."/>
            <person name="Song I."/>
            <person name="Ohkuma M."/>
            <person name="Fukiya S."/>
            <person name="Sakamoto M."/>
        </authorList>
    </citation>
    <scope>NUCLEOTIDE SEQUENCE [LARGE SCALE GENOMIC DNA]</scope>
    <source>
        <strain evidence="5">12BBH14</strain>
    </source>
</reference>
<dbReference type="PANTHER" id="PTHR43479:SF11">
    <property type="entry name" value="ACREF_ENVCD OPERON REPRESSOR-RELATED"/>
    <property type="match status" value="1"/>
</dbReference>
<keyword evidence="1 2" id="KW-0238">DNA-binding</keyword>
<dbReference type="InterPro" id="IPR032551">
    <property type="entry name" value="BscR_C"/>
</dbReference>
<evidence type="ECO:0000259" key="3">
    <source>
        <dbReference type="PROSITE" id="PS50977"/>
    </source>
</evidence>
<dbReference type="InterPro" id="IPR001647">
    <property type="entry name" value="HTH_TetR"/>
</dbReference>
<protein>
    <submittedName>
        <fullName evidence="4">AcrR family transcriptional regulator</fullName>
    </submittedName>
</protein>
<dbReference type="EMBL" id="AP027742">
    <property type="protein sequence ID" value="BDZ76850.1"/>
    <property type="molecule type" value="Genomic_DNA"/>
</dbReference>
<evidence type="ECO:0000313" key="5">
    <source>
        <dbReference type="Proteomes" id="UP001305815"/>
    </source>
</evidence>
<feature type="domain" description="HTH tetR-type" evidence="3">
    <location>
        <begin position="6"/>
        <end position="66"/>
    </location>
</feature>
<feature type="DNA-binding region" description="H-T-H motif" evidence="2">
    <location>
        <begin position="29"/>
        <end position="48"/>
    </location>
</feature>
<evidence type="ECO:0000313" key="4">
    <source>
        <dbReference type="EMBL" id="BDZ76850.1"/>
    </source>
</evidence>
<dbReference type="SUPFAM" id="SSF48498">
    <property type="entry name" value="Tetracyclin repressor-like, C-terminal domain"/>
    <property type="match status" value="1"/>
</dbReference>
<name>A0ABN6YW48_9FIRM</name>
<dbReference type="InterPro" id="IPR050624">
    <property type="entry name" value="HTH-type_Tx_Regulator"/>
</dbReference>
<dbReference type="PANTHER" id="PTHR43479">
    <property type="entry name" value="ACREF/ENVCD OPERON REPRESSOR-RELATED"/>
    <property type="match status" value="1"/>
</dbReference>
<gene>
    <name evidence="4" type="ORF">Lac1_10330</name>
</gene>
<dbReference type="SUPFAM" id="SSF46689">
    <property type="entry name" value="Homeodomain-like"/>
    <property type="match status" value="1"/>
</dbReference>
<keyword evidence="5" id="KW-1185">Reference proteome</keyword>
<dbReference type="PRINTS" id="PR00455">
    <property type="entry name" value="HTHTETR"/>
</dbReference>
<proteinExistence type="predicted"/>
<dbReference type="Proteomes" id="UP001305815">
    <property type="component" value="Chromosome"/>
</dbReference>
<dbReference type="Gene3D" id="1.10.357.10">
    <property type="entry name" value="Tetracycline Repressor, domain 2"/>
    <property type="match status" value="1"/>
</dbReference>
<evidence type="ECO:0000256" key="1">
    <source>
        <dbReference type="ARBA" id="ARBA00023125"/>
    </source>
</evidence>
<dbReference type="InterPro" id="IPR009057">
    <property type="entry name" value="Homeodomain-like_sf"/>
</dbReference>
<accession>A0ABN6YW48</accession>
<sequence length="190" mass="22124">MRMKDDNKKNAITKAVISLSNEIGFSNVSMSKIAKRAGVSSSTLYVYYENKDDMFNKVYADVKIQMHKECAKGLEMNETVENSVKKICKNVLRYIQEYTEEFLFIEQSCNSPFATEEVLNEIEQHSKEIVGIFERGIKEGVLKQTSPILLISFCYYPIQQIFKEYRKPNSMLPDTDFNMVFQMCWDAIKR</sequence>
<organism evidence="4 5">
    <name type="scientific">Claveliimonas bilis</name>
    <dbReference type="NCBI Taxonomy" id="3028070"/>
    <lineage>
        <taxon>Bacteria</taxon>
        <taxon>Bacillati</taxon>
        <taxon>Bacillota</taxon>
        <taxon>Clostridia</taxon>
        <taxon>Lachnospirales</taxon>
        <taxon>Lachnospiraceae</taxon>
        <taxon>Claveliimonas</taxon>
    </lineage>
</organism>
<dbReference type="Pfam" id="PF16295">
    <property type="entry name" value="TetR_C_10"/>
    <property type="match status" value="1"/>
</dbReference>
<dbReference type="PROSITE" id="PS50977">
    <property type="entry name" value="HTH_TETR_2"/>
    <property type="match status" value="1"/>
</dbReference>